<dbReference type="AlphaFoldDB" id="A0A367KV06"/>
<comment type="caution">
    <text evidence="2">The sequence shown here is derived from an EMBL/GenBank/DDBJ whole genome shotgun (WGS) entry which is preliminary data.</text>
</comment>
<feature type="domain" description="F-box" evidence="1">
    <location>
        <begin position="4"/>
        <end position="49"/>
    </location>
</feature>
<dbReference type="EMBL" id="PJQM01000243">
    <property type="protein sequence ID" value="RCI06043.1"/>
    <property type="molecule type" value="Genomic_DNA"/>
</dbReference>
<reference evidence="2 3" key="1">
    <citation type="journal article" date="2018" name="G3 (Bethesda)">
        <title>Phylogenetic and Phylogenomic Definition of Rhizopus Species.</title>
        <authorList>
            <person name="Gryganskyi A.P."/>
            <person name="Golan J."/>
            <person name="Dolatabadi S."/>
            <person name="Mondo S."/>
            <person name="Robb S."/>
            <person name="Idnurm A."/>
            <person name="Muszewska A."/>
            <person name="Steczkiewicz K."/>
            <person name="Masonjones S."/>
            <person name="Liao H.L."/>
            <person name="Gajdeczka M.T."/>
            <person name="Anike F."/>
            <person name="Vuek A."/>
            <person name="Anishchenko I.M."/>
            <person name="Voigt K."/>
            <person name="de Hoog G.S."/>
            <person name="Smith M.E."/>
            <person name="Heitman J."/>
            <person name="Vilgalys R."/>
            <person name="Stajich J.E."/>
        </authorList>
    </citation>
    <scope>NUCLEOTIDE SEQUENCE [LARGE SCALE GENOMIC DNA]</scope>
    <source>
        <strain evidence="2 3">LSU 92-RS-03</strain>
    </source>
</reference>
<organism evidence="2 3">
    <name type="scientific">Rhizopus stolonifer</name>
    <name type="common">Rhizopus nigricans</name>
    <dbReference type="NCBI Taxonomy" id="4846"/>
    <lineage>
        <taxon>Eukaryota</taxon>
        <taxon>Fungi</taxon>
        <taxon>Fungi incertae sedis</taxon>
        <taxon>Mucoromycota</taxon>
        <taxon>Mucoromycotina</taxon>
        <taxon>Mucoromycetes</taxon>
        <taxon>Mucorales</taxon>
        <taxon>Mucorineae</taxon>
        <taxon>Rhizopodaceae</taxon>
        <taxon>Rhizopus</taxon>
    </lineage>
</organism>
<keyword evidence="3" id="KW-1185">Reference proteome</keyword>
<name>A0A367KV06_RHIST</name>
<feature type="non-terminal residue" evidence="2">
    <location>
        <position position="110"/>
    </location>
</feature>
<dbReference type="Proteomes" id="UP000253551">
    <property type="component" value="Unassembled WGS sequence"/>
</dbReference>
<dbReference type="SUPFAM" id="SSF81383">
    <property type="entry name" value="F-box domain"/>
    <property type="match status" value="1"/>
</dbReference>
<gene>
    <name evidence="2" type="ORF">CU098_001876</name>
</gene>
<proteinExistence type="predicted"/>
<evidence type="ECO:0000313" key="2">
    <source>
        <dbReference type="EMBL" id="RCI06043.1"/>
    </source>
</evidence>
<dbReference type="InterPro" id="IPR001810">
    <property type="entry name" value="F-box_dom"/>
</dbReference>
<dbReference type="Gene3D" id="1.20.1280.50">
    <property type="match status" value="1"/>
</dbReference>
<protein>
    <recommendedName>
        <fullName evidence="1">F-box domain-containing protein</fullName>
    </recommendedName>
</protein>
<dbReference type="InterPro" id="IPR036047">
    <property type="entry name" value="F-box-like_dom_sf"/>
</dbReference>
<evidence type="ECO:0000313" key="3">
    <source>
        <dbReference type="Proteomes" id="UP000253551"/>
    </source>
</evidence>
<sequence length="110" mass="12802">MSFWNRLPVDILSQIFEFVKDQDDARNPATNILPLLSVCKAWSNVAYKTAYHTIRYYGSQIYPNIKPTPKLLKAVENEMAGHNTRKIVIRTISEKRFKKVLLHFATYCPN</sequence>
<accession>A0A367KV06</accession>
<evidence type="ECO:0000259" key="1">
    <source>
        <dbReference type="Pfam" id="PF12937"/>
    </source>
</evidence>
<dbReference type="Pfam" id="PF12937">
    <property type="entry name" value="F-box-like"/>
    <property type="match status" value="1"/>
</dbReference>